<gene>
    <name evidence="2" type="ORF">ACFL27_13795</name>
</gene>
<dbReference type="Proteomes" id="UP001594351">
    <property type="component" value="Unassembled WGS sequence"/>
</dbReference>
<sequence length="387" mass="44378">MTELRILMVNFEFPPLGGGGGYAHRSLLHRFARRDSLVVDVLTSGINRGLAKEQIADNVTIYRVGIHKKNLHRWRKIEVLEWLFKGERHYRRLIKEQQYDLVHAFFGFPSGWFCYRRADFEPYIISLRGSDVPGRNIRFRWDYRILAPLFQAIWHRASAVVALSEGLRTLGKKFTPDLPIEVIPNGVDHSTFRPRATLLRHNSGPMRLLTVGRLSETKRVELLVEAMEVLSQSDFPARLTIVGEGHLFNKIARDVQERSLTAVIHMTGRIENARMPQIYREHELFVSATYQEGMSNAMLEAMASGLPIVTTRWRGGEALIRDNGLLVEPASPSTMAEAIRSILTDTAAYERMSAAARETAKLYTWDNVAEEYIRLYETIVVEKRKNE</sequence>
<keyword evidence="2" id="KW-0328">Glycosyltransferase</keyword>
<organism evidence="2 3">
    <name type="scientific">candidate division CSSED10-310 bacterium</name>
    <dbReference type="NCBI Taxonomy" id="2855610"/>
    <lineage>
        <taxon>Bacteria</taxon>
        <taxon>Bacteria division CSSED10-310</taxon>
    </lineage>
</organism>
<dbReference type="EMBL" id="JBHPBY010000171">
    <property type="protein sequence ID" value="MFC1851264.1"/>
    <property type="molecule type" value="Genomic_DNA"/>
</dbReference>
<dbReference type="InterPro" id="IPR028098">
    <property type="entry name" value="Glyco_trans_4-like_N"/>
</dbReference>
<dbReference type="SUPFAM" id="SSF53756">
    <property type="entry name" value="UDP-Glycosyltransferase/glycogen phosphorylase"/>
    <property type="match status" value="1"/>
</dbReference>
<keyword evidence="2" id="KW-0808">Transferase</keyword>
<dbReference type="PANTHER" id="PTHR45947">
    <property type="entry name" value="SULFOQUINOVOSYL TRANSFERASE SQD2"/>
    <property type="match status" value="1"/>
</dbReference>
<dbReference type="Pfam" id="PF13439">
    <property type="entry name" value="Glyco_transf_4"/>
    <property type="match status" value="1"/>
</dbReference>
<proteinExistence type="predicted"/>
<feature type="domain" description="Glycosyltransferase subfamily 4-like N-terminal" evidence="1">
    <location>
        <begin position="19"/>
        <end position="190"/>
    </location>
</feature>
<dbReference type="InterPro" id="IPR050194">
    <property type="entry name" value="Glycosyltransferase_grp1"/>
</dbReference>
<keyword evidence="3" id="KW-1185">Reference proteome</keyword>
<evidence type="ECO:0000259" key="1">
    <source>
        <dbReference type="Pfam" id="PF13439"/>
    </source>
</evidence>
<reference evidence="2 3" key="1">
    <citation type="submission" date="2024-09" db="EMBL/GenBank/DDBJ databases">
        <title>Laminarin stimulates single cell rates of sulfate reduction while oxygen inhibits transcriptomic activity in coastal marine sediment.</title>
        <authorList>
            <person name="Lindsay M."/>
            <person name="Orcutt B."/>
            <person name="Emerson D."/>
            <person name="Stepanauskas R."/>
            <person name="D'Angelo T."/>
        </authorList>
    </citation>
    <scope>NUCLEOTIDE SEQUENCE [LARGE SCALE GENOMIC DNA]</scope>
    <source>
        <strain evidence="2">SAG AM-311-K15</strain>
    </source>
</reference>
<evidence type="ECO:0000313" key="3">
    <source>
        <dbReference type="Proteomes" id="UP001594351"/>
    </source>
</evidence>
<dbReference type="PANTHER" id="PTHR45947:SF15">
    <property type="entry name" value="TEICHURONIC ACID BIOSYNTHESIS GLYCOSYLTRANSFERASE TUAC-RELATED"/>
    <property type="match status" value="1"/>
</dbReference>
<comment type="caution">
    <text evidence="2">The sequence shown here is derived from an EMBL/GenBank/DDBJ whole genome shotgun (WGS) entry which is preliminary data.</text>
</comment>
<name>A0ABV6YYK2_UNCC1</name>
<dbReference type="EC" id="2.4.-.-" evidence="2"/>
<dbReference type="Pfam" id="PF13692">
    <property type="entry name" value="Glyco_trans_1_4"/>
    <property type="match status" value="1"/>
</dbReference>
<accession>A0ABV6YYK2</accession>
<dbReference type="GO" id="GO:0016757">
    <property type="term" value="F:glycosyltransferase activity"/>
    <property type="evidence" value="ECO:0007669"/>
    <property type="project" value="UniProtKB-KW"/>
</dbReference>
<dbReference type="Gene3D" id="3.40.50.2000">
    <property type="entry name" value="Glycogen Phosphorylase B"/>
    <property type="match status" value="2"/>
</dbReference>
<evidence type="ECO:0000313" key="2">
    <source>
        <dbReference type="EMBL" id="MFC1851264.1"/>
    </source>
</evidence>
<protein>
    <submittedName>
        <fullName evidence="2">Glycosyltransferase</fullName>
        <ecNumber evidence="2">2.4.-.-</ecNumber>
    </submittedName>
</protein>